<dbReference type="EMBL" id="SORF01000006">
    <property type="protein sequence ID" value="TDY46706.1"/>
    <property type="molecule type" value="Genomic_DNA"/>
</dbReference>
<organism evidence="7 8">
    <name type="scientific">Alicyclobacillus sacchari</name>
    <dbReference type="NCBI Taxonomy" id="392010"/>
    <lineage>
        <taxon>Bacteria</taxon>
        <taxon>Bacillati</taxon>
        <taxon>Bacillota</taxon>
        <taxon>Bacilli</taxon>
        <taxon>Bacillales</taxon>
        <taxon>Alicyclobacillaceae</taxon>
        <taxon>Alicyclobacillus</taxon>
    </lineage>
</organism>
<dbReference type="Gene3D" id="3.30.300.30">
    <property type="match status" value="1"/>
</dbReference>
<dbReference type="CDD" id="cd05972">
    <property type="entry name" value="MACS_like"/>
    <property type="match status" value="1"/>
</dbReference>
<dbReference type="InterPro" id="IPR045851">
    <property type="entry name" value="AMP-bd_C_sf"/>
</dbReference>
<evidence type="ECO:0000313" key="7">
    <source>
        <dbReference type="EMBL" id="TDY46706.1"/>
    </source>
</evidence>
<dbReference type="InterPro" id="IPR025110">
    <property type="entry name" value="AMP-bd_C"/>
</dbReference>
<evidence type="ECO:0000313" key="8">
    <source>
        <dbReference type="Proteomes" id="UP000294581"/>
    </source>
</evidence>
<dbReference type="GO" id="GO:0015645">
    <property type="term" value="F:fatty acid ligase activity"/>
    <property type="evidence" value="ECO:0007669"/>
    <property type="project" value="TreeGrafter"/>
</dbReference>
<gene>
    <name evidence="7" type="ORF">C7445_106135</name>
</gene>
<dbReference type="InterPro" id="IPR000873">
    <property type="entry name" value="AMP-dep_synth/lig_dom"/>
</dbReference>
<dbReference type="SUPFAM" id="SSF56801">
    <property type="entry name" value="Acetyl-CoA synthetase-like"/>
    <property type="match status" value="1"/>
</dbReference>
<dbReference type="InterPro" id="IPR051087">
    <property type="entry name" value="Mitochondrial_ACSM"/>
</dbReference>
<dbReference type="GO" id="GO:0006633">
    <property type="term" value="P:fatty acid biosynthetic process"/>
    <property type="evidence" value="ECO:0007669"/>
    <property type="project" value="TreeGrafter"/>
</dbReference>
<dbReference type="Gene3D" id="3.40.50.12780">
    <property type="entry name" value="N-terminal domain of ligase-like"/>
    <property type="match status" value="1"/>
</dbReference>
<dbReference type="GO" id="GO:0005524">
    <property type="term" value="F:ATP binding"/>
    <property type="evidence" value="ECO:0007669"/>
    <property type="project" value="UniProtKB-KW"/>
</dbReference>
<keyword evidence="2" id="KW-0436">Ligase</keyword>
<keyword evidence="3" id="KW-0547">Nucleotide-binding</keyword>
<dbReference type="OrthoDB" id="9765680at2"/>
<dbReference type="GO" id="GO:0006637">
    <property type="term" value="P:acyl-CoA metabolic process"/>
    <property type="evidence" value="ECO:0007669"/>
    <property type="project" value="TreeGrafter"/>
</dbReference>
<evidence type="ECO:0000256" key="3">
    <source>
        <dbReference type="ARBA" id="ARBA00022741"/>
    </source>
</evidence>
<evidence type="ECO:0000256" key="4">
    <source>
        <dbReference type="ARBA" id="ARBA00022840"/>
    </source>
</evidence>
<accession>A0A4R8LMY4</accession>
<dbReference type="PROSITE" id="PS00455">
    <property type="entry name" value="AMP_BINDING"/>
    <property type="match status" value="1"/>
</dbReference>
<proteinExistence type="inferred from homology"/>
<evidence type="ECO:0000259" key="6">
    <source>
        <dbReference type="Pfam" id="PF13193"/>
    </source>
</evidence>
<protein>
    <submittedName>
        <fullName evidence="7">Acetyl-CoA synthetase</fullName>
    </submittedName>
</protein>
<evidence type="ECO:0000256" key="2">
    <source>
        <dbReference type="ARBA" id="ARBA00022598"/>
    </source>
</evidence>
<evidence type="ECO:0000256" key="1">
    <source>
        <dbReference type="ARBA" id="ARBA00006432"/>
    </source>
</evidence>
<dbReference type="Pfam" id="PF00501">
    <property type="entry name" value="AMP-binding"/>
    <property type="match status" value="1"/>
</dbReference>
<keyword evidence="8" id="KW-1185">Reference proteome</keyword>
<dbReference type="AlphaFoldDB" id="A0A4R8LMY4"/>
<dbReference type="GO" id="GO:0004321">
    <property type="term" value="F:fatty-acyl-CoA synthase activity"/>
    <property type="evidence" value="ECO:0007669"/>
    <property type="project" value="TreeGrafter"/>
</dbReference>
<evidence type="ECO:0000259" key="5">
    <source>
        <dbReference type="Pfam" id="PF00501"/>
    </source>
</evidence>
<comment type="caution">
    <text evidence="7">The sequence shown here is derived from an EMBL/GenBank/DDBJ whole genome shotgun (WGS) entry which is preliminary data.</text>
</comment>
<dbReference type="PANTHER" id="PTHR43605">
    <property type="entry name" value="ACYL-COENZYME A SYNTHETASE"/>
    <property type="match status" value="1"/>
</dbReference>
<feature type="domain" description="AMP-dependent synthetase/ligase" evidence="5">
    <location>
        <begin position="27"/>
        <end position="389"/>
    </location>
</feature>
<dbReference type="PANTHER" id="PTHR43605:SF10">
    <property type="entry name" value="ACYL-COA SYNTHETASE MEDIUM CHAIN FAMILY MEMBER 3"/>
    <property type="match status" value="1"/>
</dbReference>
<keyword evidence="4" id="KW-0067">ATP-binding</keyword>
<dbReference type="Proteomes" id="UP000294581">
    <property type="component" value="Unassembled WGS sequence"/>
</dbReference>
<feature type="domain" description="AMP-binding enzyme C-terminal" evidence="6">
    <location>
        <begin position="439"/>
        <end position="526"/>
    </location>
</feature>
<name>A0A4R8LMY4_9BACL</name>
<sequence>MEPSQTAAFAQLVAPDVFNIASAILDRDESRRALVWRSETGAKRTLTYGELRRESLRLAQSLHDLGLRKGDRVLVLMPRRPETYAVYLAILSLGAVVLPGSELLMPNDIAYRLRHAEAKGVIAHAALADRAEAAIAEAPRIQLRVVVEGPREGWLAYDDLVRGAAPREWEIFSTRRDDLAFLSYTSGTTGYPKGVMHVHGWAYAHWHIAAKRWLRIEPDDVVWATAGPGWAKWIWSPFVATLMSGATGFHYGGRFDAETFLRLIDDEAVNVLCATPTEYRMMAKVDDLDRFRLSSLRQAVSAGEPLNREVIDTFRRHFQVTVRDGYGQTENTLLVATCVDTEVRPGSMGLPTVEGAVEIVDEEGRPLPPGQVGDIAVRRDFPALFRGYYKDDERTEAQFRGAWYITGDRAEKDEDGYLWFSGRADDIIISAGYTIGPFEVEDALVKHPLVRECAAVSSPDEVRGAIVKAFVVLKDANLHRELASDGERREALVRELQEHVKRITAPYKYPRAIEFVEDLPKTTSGKIRRVELREREWKRHRKLNEEQGG</sequence>
<dbReference type="GO" id="GO:0016405">
    <property type="term" value="F:CoA-ligase activity"/>
    <property type="evidence" value="ECO:0007669"/>
    <property type="project" value="UniProtKB-ARBA"/>
</dbReference>
<dbReference type="FunFam" id="3.30.300.30:FF:000005">
    <property type="entry name" value="Acyl-coenzyme A synthetase ACSM5, mitochondrial"/>
    <property type="match status" value="1"/>
</dbReference>
<dbReference type="Pfam" id="PF13193">
    <property type="entry name" value="AMP-binding_C"/>
    <property type="match status" value="1"/>
</dbReference>
<dbReference type="InterPro" id="IPR042099">
    <property type="entry name" value="ANL_N_sf"/>
</dbReference>
<dbReference type="RefSeq" id="WP_134159560.1">
    <property type="nucleotide sequence ID" value="NZ_BSUS01000001.1"/>
</dbReference>
<comment type="similarity">
    <text evidence="1">Belongs to the ATP-dependent AMP-binding enzyme family.</text>
</comment>
<reference evidence="7 8" key="1">
    <citation type="submission" date="2019-03" db="EMBL/GenBank/DDBJ databases">
        <title>Genomic Encyclopedia of Type Strains, Phase IV (KMG-IV): sequencing the most valuable type-strain genomes for metagenomic binning, comparative biology and taxonomic classification.</title>
        <authorList>
            <person name="Goeker M."/>
        </authorList>
    </citation>
    <scope>NUCLEOTIDE SEQUENCE [LARGE SCALE GENOMIC DNA]</scope>
    <source>
        <strain evidence="7 8">DSM 17974</strain>
    </source>
</reference>
<dbReference type="InterPro" id="IPR020845">
    <property type="entry name" value="AMP-binding_CS"/>
</dbReference>